<name>A0ABQ6F565_9VIBR</name>
<accession>A0ABQ6F565</accession>
<sequence length="69" mass="7942">MVNPSKYPSKFDRVLSADEVAFILGKSKKTLWRLWRKQNAFPKPILIAGRCCGWRESTVNRFLETGEVA</sequence>
<organism evidence="1 2">
    <name type="scientific">Vibrio zhanjiangensis</name>
    <dbReference type="NCBI Taxonomy" id="1046128"/>
    <lineage>
        <taxon>Bacteria</taxon>
        <taxon>Pseudomonadati</taxon>
        <taxon>Pseudomonadota</taxon>
        <taxon>Gammaproteobacteria</taxon>
        <taxon>Vibrionales</taxon>
        <taxon>Vibrionaceae</taxon>
        <taxon>Vibrio</taxon>
    </lineage>
</organism>
<dbReference type="Proteomes" id="UP001157138">
    <property type="component" value="Unassembled WGS sequence"/>
</dbReference>
<keyword evidence="2" id="KW-1185">Reference proteome</keyword>
<evidence type="ECO:0000313" key="2">
    <source>
        <dbReference type="Proteomes" id="UP001157138"/>
    </source>
</evidence>
<dbReference type="Pfam" id="PF05930">
    <property type="entry name" value="Phage_AlpA"/>
    <property type="match status" value="1"/>
</dbReference>
<gene>
    <name evidence="1" type="ORF">GCM10007938_39020</name>
</gene>
<evidence type="ECO:0000313" key="1">
    <source>
        <dbReference type="EMBL" id="GLT20119.1"/>
    </source>
</evidence>
<protein>
    <recommendedName>
        <fullName evidence="3">AlpA family phage regulatory protein</fullName>
    </recommendedName>
</protein>
<reference evidence="2" key="1">
    <citation type="journal article" date="2019" name="Int. J. Syst. Evol. Microbiol.">
        <title>The Global Catalogue of Microorganisms (GCM) 10K type strain sequencing project: providing services to taxonomists for standard genome sequencing and annotation.</title>
        <authorList>
            <consortium name="The Broad Institute Genomics Platform"/>
            <consortium name="The Broad Institute Genome Sequencing Center for Infectious Disease"/>
            <person name="Wu L."/>
            <person name="Ma J."/>
        </authorList>
    </citation>
    <scope>NUCLEOTIDE SEQUENCE [LARGE SCALE GENOMIC DNA]</scope>
    <source>
        <strain evidence="2">NBRC 108723</strain>
    </source>
</reference>
<evidence type="ECO:0008006" key="3">
    <source>
        <dbReference type="Google" id="ProtNLM"/>
    </source>
</evidence>
<dbReference type="EMBL" id="BSPW01000094">
    <property type="protein sequence ID" value="GLT20119.1"/>
    <property type="molecule type" value="Genomic_DNA"/>
</dbReference>
<proteinExistence type="predicted"/>
<dbReference type="RefSeq" id="WP_284193944.1">
    <property type="nucleotide sequence ID" value="NZ_BSPW01000094.1"/>
</dbReference>
<comment type="caution">
    <text evidence="1">The sequence shown here is derived from an EMBL/GenBank/DDBJ whole genome shotgun (WGS) entry which is preliminary data.</text>
</comment>
<dbReference type="InterPro" id="IPR010260">
    <property type="entry name" value="AlpA"/>
</dbReference>